<dbReference type="GO" id="GO:0004582">
    <property type="term" value="F:dolichyl-phosphate beta-D-mannosyltransferase activity"/>
    <property type="evidence" value="ECO:0007669"/>
    <property type="project" value="InterPro"/>
</dbReference>
<dbReference type="KEGG" id="flh:EJ997_03475"/>
<dbReference type="Pfam" id="PF00535">
    <property type="entry name" value="Glycos_transf_2"/>
    <property type="match status" value="1"/>
</dbReference>
<comment type="similarity">
    <text evidence="1">Belongs to the glycosyltransferase 2 family.</text>
</comment>
<dbReference type="GO" id="GO:0016020">
    <property type="term" value="C:membrane"/>
    <property type="evidence" value="ECO:0007669"/>
    <property type="project" value="GOC"/>
</dbReference>
<dbReference type="FunFam" id="3.90.550.10:FF:000122">
    <property type="entry name" value="Dolichol-phosphate mannosyltransferase subunit 1"/>
    <property type="match status" value="1"/>
</dbReference>
<evidence type="ECO:0000313" key="6">
    <source>
        <dbReference type="Proteomes" id="UP000280344"/>
    </source>
</evidence>
<evidence type="ECO:0000259" key="4">
    <source>
        <dbReference type="Pfam" id="PF00535"/>
    </source>
</evidence>
<evidence type="ECO:0000256" key="2">
    <source>
        <dbReference type="ARBA" id="ARBA00022676"/>
    </source>
</evidence>
<feature type="domain" description="Glycosyltransferase 2-like" evidence="4">
    <location>
        <begin position="5"/>
        <end position="169"/>
    </location>
</feature>
<keyword evidence="6" id="KW-1185">Reference proteome</keyword>
<sequence>MRPVVIIPTYNEIDALPSTLDRVRKDLPEIDMLVVDDNSPDGTGDYADQRAEADDRISVLHRPGKGGLAAAYIAGFGWALEHGFTHLVQMDADGSHRAHDLVTMLERAAQSDEPDLVIGSRWVPGGGVVNWPMSRQLLSRLGNLYNRVALGLPYTDITAGFRVYRADTLARIDLSEVAIVGYYWQTDMTERLHRVGAHIVESPITFHEREAGQSKLSSSIFFESLAESTRRGFRHRTGQVKRMLTN</sequence>
<evidence type="ECO:0000256" key="1">
    <source>
        <dbReference type="ARBA" id="ARBA00006739"/>
    </source>
</evidence>
<dbReference type="CDD" id="cd06442">
    <property type="entry name" value="DPM1_like"/>
    <property type="match status" value="1"/>
</dbReference>
<dbReference type="AlphaFoldDB" id="A0A3S9PW06"/>
<keyword evidence="3" id="KW-0808">Transferase</keyword>
<evidence type="ECO:0000313" key="5">
    <source>
        <dbReference type="EMBL" id="AZQ76546.1"/>
    </source>
</evidence>
<dbReference type="InterPro" id="IPR039528">
    <property type="entry name" value="DPM1-like"/>
</dbReference>
<proteinExistence type="inferred from homology"/>
<dbReference type="InterPro" id="IPR029044">
    <property type="entry name" value="Nucleotide-diphossugar_trans"/>
</dbReference>
<dbReference type="EMBL" id="CP034593">
    <property type="protein sequence ID" value="AZQ76546.1"/>
    <property type="molecule type" value="Genomic_DNA"/>
</dbReference>
<dbReference type="OrthoDB" id="9810303at2"/>
<name>A0A3S9PW06_9ACTO</name>
<organism evidence="5 6">
    <name type="scientific">Flaviflexus ciconiae</name>
    <dbReference type="NCBI Taxonomy" id="2496867"/>
    <lineage>
        <taxon>Bacteria</taxon>
        <taxon>Bacillati</taxon>
        <taxon>Actinomycetota</taxon>
        <taxon>Actinomycetes</taxon>
        <taxon>Actinomycetales</taxon>
        <taxon>Actinomycetaceae</taxon>
        <taxon>Flaviflexus</taxon>
    </lineage>
</organism>
<protein>
    <submittedName>
        <fullName evidence="5">Polyprenol monophosphomannose synthase</fullName>
    </submittedName>
</protein>
<dbReference type="Gene3D" id="3.90.550.10">
    <property type="entry name" value="Spore Coat Polysaccharide Biosynthesis Protein SpsA, Chain A"/>
    <property type="match status" value="1"/>
</dbReference>
<reference evidence="5 6" key="1">
    <citation type="submission" date="2018-12" db="EMBL/GenBank/DDBJ databases">
        <title>Complete genome sequence of Flaviflexus sp. H23T48.</title>
        <authorList>
            <person name="Bae J.-W."/>
            <person name="Lee J.-Y."/>
        </authorList>
    </citation>
    <scope>NUCLEOTIDE SEQUENCE [LARGE SCALE GENOMIC DNA]</scope>
    <source>
        <strain evidence="5 6">H23T48</strain>
    </source>
</reference>
<dbReference type="PANTHER" id="PTHR43398">
    <property type="entry name" value="DOLICHOL-PHOSPHATE MANNOSYLTRANSFERASE SUBUNIT 1"/>
    <property type="match status" value="1"/>
</dbReference>
<dbReference type="SUPFAM" id="SSF53448">
    <property type="entry name" value="Nucleotide-diphospho-sugar transferases"/>
    <property type="match status" value="1"/>
</dbReference>
<dbReference type="RefSeq" id="WP_126703354.1">
    <property type="nucleotide sequence ID" value="NZ_CP034593.1"/>
</dbReference>
<keyword evidence="2" id="KW-0328">Glycosyltransferase</keyword>
<evidence type="ECO:0000256" key="3">
    <source>
        <dbReference type="ARBA" id="ARBA00022679"/>
    </source>
</evidence>
<dbReference type="PANTHER" id="PTHR43398:SF1">
    <property type="entry name" value="DOLICHOL-PHOSPHATE MANNOSYLTRANSFERASE SUBUNIT 1"/>
    <property type="match status" value="1"/>
</dbReference>
<dbReference type="GO" id="GO:0009247">
    <property type="term" value="P:glycolipid biosynthetic process"/>
    <property type="evidence" value="ECO:0007669"/>
    <property type="project" value="TreeGrafter"/>
</dbReference>
<gene>
    <name evidence="5" type="ORF">EJ997_03475</name>
</gene>
<accession>A0A3S9PW06</accession>
<dbReference type="Proteomes" id="UP000280344">
    <property type="component" value="Chromosome"/>
</dbReference>
<dbReference type="InterPro" id="IPR001173">
    <property type="entry name" value="Glyco_trans_2-like"/>
</dbReference>